<protein>
    <submittedName>
        <fullName evidence="1">AbrB/MazE/SpoVT family DNA-binding domain-containing protein</fullName>
    </submittedName>
</protein>
<proteinExistence type="predicted"/>
<sequence>MWDGPGEGGGGKRSPHLRDEKVRIEFSNTGAFIWRGMARLLAQRWHDASLARRMASEIARTLLESAKLRCLPNGRPLPAAEVIREMERSLEIFDTTPAEYVERVVLRDIAGEPRSARSPAEITALIGAFLQCYAADYERGESTWVDELYNLASPSAPPATWVLQLPSAYPGDDTGAVTLQIPKAALAAVWLKPGDRLVIEPRSDGLWLSRAPQ</sequence>
<gene>
    <name evidence="1" type="ORF">H7965_23600</name>
</gene>
<dbReference type="RefSeq" id="WP_186773033.1">
    <property type="nucleotide sequence ID" value="NZ_JACOMF010000048.1"/>
</dbReference>
<dbReference type="AlphaFoldDB" id="A0A9X0UEU2"/>
<name>A0A9X0UEU2_9PROT</name>
<dbReference type="Proteomes" id="UP000600101">
    <property type="component" value="Unassembled WGS sequence"/>
</dbReference>
<keyword evidence="2" id="KW-1185">Reference proteome</keyword>
<organism evidence="1 2">
    <name type="scientific">Siccirubricoccus deserti</name>
    <dbReference type="NCBI Taxonomy" id="2013562"/>
    <lineage>
        <taxon>Bacteria</taxon>
        <taxon>Pseudomonadati</taxon>
        <taxon>Pseudomonadota</taxon>
        <taxon>Alphaproteobacteria</taxon>
        <taxon>Acetobacterales</taxon>
        <taxon>Roseomonadaceae</taxon>
        <taxon>Siccirubricoccus</taxon>
    </lineage>
</organism>
<comment type="caution">
    <text evidence="1">The sequence shown here is derived from an EMBL/GenBank/DDBJ whole genome shotgun (WGS) entry which is preliminary data.</text>
</comment>
<dbReference type="GO" id="GO:0003677">
    <property type="term" value="F:DNA binding"/>
    <property type="evidence" value="ECO:0007669"/>
    <property type="project" value="UniProtKB-KW"/>
</dbReference>
<accession>A0A9X0UEU2</accession>
<keyword evidence="1" id="KW-0238">DNA-binding</keyword>
<evidence type="ECO:0000313" key="1">
    <source>
        <dbReference type="EMBL" id="MBC4018279.1"/>
    </source>
</evidence>
<evidence type="ECO:0000313" key="2">
    <source>
        <dbReference type="Proteomes" id="UP000600101"/>
    </source>
</evidence>
<reference evidence="1" key="1">
    <citation type="submission" date="2020-08" db="EMBL/GenBank/DDBJ databases">
        <authorList>
            <person name="Hu Y."/>
            <person name="Nguyen S.V."/>
            <person name="Li F."/>
            <person name="Fanning S."/>
        </authorList>
    </citation>
    <scope>NUCLEOTIDE SEQUENCE</scope>
    <source>
        <strain evidence="1">SYSU D8009</strain>
    </source>
</reference>
<dbReference type="EMBL" id="JACOMF010000048">
    <property type="protein sequence ID" value="MBC4018279.1"/>
    <property type="molecule type" value="Genomic_DNA"/>
</dbReference>